<dbReference type="AlphaFoldDB" id="A0A5S9IJ81"/>
<dbReference type="EMBL" id="AP019860">
    <property type="protein sequence ID" value="BBM82521.1"/>
    <property type="molecule type" value="Genomic_DNA"/>
</dbReference>
<reference evidence="2 3" key="1">
    <citation type="submission" date="2019-08" db="EMBL/GenBank/DDBJ databases">
        <title>Complete genome sequence of Candidatus Uab amorphum.</title>
        <authorList>
            <person name="Shiratori T."/>
            <person name="Suzuki S."/>
            <person name="Kakizawa Y."/>
            <person name="Ishida K."/>
        </authorList>
    </citation>
    <scope>NUCLEOTIDE SEQUENCE [LARGE SCALE GENOMIC DNA]</scope>
    <source>
        <strain evidence="2 3">SRT547</strain>
    </source>
</reference>
<sequence length="91" mass="10385">MVDKDKDIYNIGASTRKILFNFLDELKDSDGQDEGKSITKSKKDVKLFSGKLSENQEKAVEQKTESTHKSTKEFVLSKDEEDKLKLANEDK</sequence>
<keyword evidence="3" id="KW-1185">Reference proteome</keyword>
<evidence type="ECO:0000256" key="1">
    <source>
        <dbReference type="SAM" id="MobiDB-lite"/>
    </source>
</evidence>
<dbReference type="RefSeq" id="WP_151966761.1">
    <property type="nucleotide sequence ID" value="NZ_AP019860.1"/>
</dbReference>
<organism evidence="2 3">
    <name type="scientific">Uabimicrobium amorphum</name>
    <dbReference type="NCBI Taxonomy" id="2596890"/>
    <lineage>
        <taxon>Bacteria</taxon>
        <taxon>Pseudomonadati</taxon>
        <taxon>Planctomycetota</taxon>
        <taxon>Candidatus Uabimicrobiia</taxon>
        <taxon>Candidatus Uabimicrobiales</taxon>
        <taxon>Candidatus Uabimicrobiaceae</taxon>
        <taxon>Candidatus Uabimicrobium</taxon>
    </lineage>
</organism>
<name>A0A5S9IJ81_UABAM</name>
<feature type="region of interest" description="Disordered" evidence="1">
    <location>
        <begin position="55"/>
        <end position="74"/>
    </location>
</feature>
<proteinExistence type="predicted"/>
<evidence type="ECO:0000313" key="2">
    <source>
        <dbReference type="EMBL" id="BBM82521.1"/>
    </source>
</evidence>
<dbReference type="Proteomes" id="UP000326354">
    <property type="component" value="Chromosome"/>
</dbReference>
<evidence type="ECO:0000313" key="3">
    <source>
        <dbReference type="Proteomes" id="UP000326354"/>
    </source>
</evidence>
<protein>
    <submittedName>
        <fullName evidence="2">Uncharacterized protein</fullName>
    </submittedName>
</protein>
<gene>
    <name evidence="2" type="ORF">UABAM_00864</name>
</gene>
<dbReference type="KEGG" id="uam:UABAM_00864"/>
<accession>A0A5S9IJ81</accession>